<evidence type="ECO:0000256" key="1">
    <source>
        <dbReference type="ARBA" id="ARBA00001946"/>
    </source>
</evidence>
<name>A0A2K2FNS6_9CLOT</name>
<dbReference type="InterPro" id="IPR000092">
    <property type="entry name" value="Polyprenyl_synt"/>
</dbReference>
<dbReference type="Proteomes" id="UP000236151">
    <property type="component" value="Unassembled WGS sequence"/>
</dbReference>
<dbReference type="SFLD" id="SFLDS00005">
    <property type="entry name" value="Isoprenoid_Synthase_Type_I"/>
    <property type="match status" value="1"/>
</dbReference>
<dbReference type="PROSITE" id="PS00444">
    <property type="entry name" value="POLYPRENYL_SYNTHASE_2"/>
    <property type="match status" value="1"/>
</dbReference>
<dbReference type="RefSeq" id="WP_103080880.1">
    <property type="nucleotide sequence ID" value="NZ_CP021850.1"/>
</dbReference>
<dbReference type="PANTHER" id="PTHR12001:SF69">
    <property type="entry name" value="ALL TRANS-POLYPRENYL-DIPHOSPHATE SYNTHASE PDSS1"/>
    <property type="match status" value="1"/>
</dbReference>
<comment type="cofactor">
    <cofactor evidence="1">
        <name>Mg(2+)</name>
        <dbReference type="ChEBI" id="CHEBI:18420"/>
    </cofactor>
</comment>
<keyword evidence="8" id="KW-1185">Reference proteome</keyword>
<evidence type="ECO:0000256" key="2">
    <source>
        <dbReference type="ARBA" id="ARBA00006706"/>
    </source>
</evidence>
<dbReference type="InterPro" id="IPR033749">
    <property type="entry name" value="Polyprenyl_synt_CS"/>
</dbReference>
<dbReference type="Gene3D" id="1.10.600.10">
    <property type="entry name" value="Farnesyl Diphosphate Synthase"/>
    <property type="match status" value="1"/>
</dbReference>
<dbReference type="GO" id="GO:0004659">
    <property type="term" value="F:prenyltransferase activity"/>
    <property type="evidence" value="ECO:0007669"/>
    <property type="project" value="InterPro"/>
</dbReference>
<comment type="caution">
    <text evidence="7">The sequence shown here is derived from an EMBL/GenBank/DDBJ whole genome shotgun (WGS) entry which is preliminary data.</text>
</comment>
<evidence type="ECO:0000256" key="3">
    <source>
        <dbReference type="ARBA" id="ARBA00022679"/>
    </source>
</evidence>
<dbReference type="EMBL" id="NIOJ01000011">
    <property type="protein sequence ID" value="PNU00431.1"/>
    <property type="molecule type" value="Genomic_DNA"/>
</dbReference>
<dbReference type="PANTHER" id="PTHR12001">
    <property type="entry name" value="GERANYLGERANYL PYROPHOSPHATE SYNTHASE"/>
    <property type="match status" value="1"/>
</dbReference>
<gene>
    <name evidence="7" type="ORF">CDQ84_06300</name>
</gene>
<keyword evidence="5" id="KW-0460">Magnesium</keyword>
<keyword evidence="4" id="KW-0479">Metal-binding</keyword>
<dbReference type="GO" id="GO:0008299">
    <property type="term" value="P:isoprenoid biosynthetic process"/>
    <property type="evidence" value="ECO:0007669"/>
    <property type="project" value="InterPro"/>
</dbReference>
<evidence type="ECO:0000256" key="4">
    <source>
        <dbReference type="ARBA" id="ARBA00022723"/>
    </source>
</evidence>
<comment type="similarity">
    <text evidence="2 6">Belongs to the FPP/GGPP synthase family.</text>
</comment>
<sequence>MGLISLWTKCPDVLEELRRVEEYIKKNISSKNELLSTIVTDLVDAGGKRIRPAFVIISSKFGRYNRKKTVPAAGALEILHTATLVHDDIIDRSKMRRGKLTVAEEYGNDIALYTGDFLFTKAVLMLSKGISAEKLEIIAKTIKAICEGEVYQFNDRFNVDSTVFSYLKRISRKTAILFASACLLGAYTGKCSRNVEKSLAKYGFYYGMAFQIRDDLYDYIADPERVGKPVGGDIAKGIVTIPAIYAMRNNPAFKEIVSRFFAKKAILADDEVDVIISGVKKNGGIDDAKMMLNTYIERGMRELMKLPSNNYRKLLEELLLSLRI</sequence>
<dbReference type="GO" id="GO:0046872">
    <property type="term" value="F:metal ion binding"/>
    <property type="evidence" value="ECO:0007669"/>
    <property type="project" value="UniProtKB-KW"/>
</dbReference>
<evidence type="ECO:0000256" key="5">
    <source>
        <dbReference type="ARBA" id="ARBA00022842"/>
    </source>
</evidence>
<reference evidence="7 8" key="1">
    <citation type="submission" date="2017-06" db="EMBL/GenBank/DDBJ databases">
        <title>Investigating the central metabolism of Clostridium thermosuccinogenes.</title>
        <authorList>
            <person name="Koendjbiharie J.G."/>
            <person name="van Kranenburg R."/>
        </authorList>
    </citation>
    <scope>NUCLEOTIDE SEQUENCE [LARGE SCALE GENOMIC DNA]</scope>
    <source>
        <strain evidence="7 8">DSM 5806</strain>
    </source>
</reference>
<dbReference type="InterPro" id="IPR008949">
    <property type="entry name" value="Isoprenoid_synthase_dom_sf"/>
</dbReference>
<keyword evidence="3 6" id="KW-0808">Transferase</keyword>
<accession>A0A2K2FNS6</accession>
<organism evidence="7 8">
    <name type="scientific">Clostridium thermosuccinogenes</name>
    <dbReference type="NCBI Taxonomy" id="84032"/>
    <lineage>
        <taxon>Bacteria</taxon>
        <taxon>Bacillati</taxon>
        <taxon>Bacillota</taxon>
        <taxon>Clostridia</taxon>
        <taxon>Eubacteriales</taxon>
        <taxon>Clostridiaceae</taxon>
        <taxon>Clostridium</taxon>
    </lineage>
</organism>
<evidence type="ECO:0000313" key="7">
    <source>
        <dbReference type="EMBL" id="PNU00431.1"/>
    </source>
</evidence>
<evidence type="ECO:0000256" key="6">
    <source>
        <dbReference type="RuleBase" id="RU004466"/>
    </source>
</evidence>
<dbReference type="PROSITE" id="PS00723">
    <property type="entry name" value="POLYPRENYL_SYNTHASE_1"/>
    <property type="match status" value="1"/>
</dbReference>
<dbReference type="KEGG" id="cthd:CDO33_04960"/>
<proteinExistence type="inferred from homology"/>
<evidence type="ECO:0000313" key="8">
    <source>
        <dbReference type="Proteomes" id="UP000236151"/>
    </source>
</evidence>
<dbReference type="CDD" id="cd00685">
    <property type="entry name" value="Trans_IPPS_HT"/>
    <property type="match status" value="1"/>
</dbReference>
<dbReference type="AlphaFoldDB" id="A0A2K2FNS6"/>
<protein>
    <submittedName>
        <fullName evidence="7">Trans-hexaprenyltranstransferase</fullName>
    </submittedName>
</protein>
<dbReference type="SUPFAM" id="SSF48576">
    <property type="entry name" value="Terpenoid synthases"/>
    <property type="match status" value="1"/>
</dbReference>
<dbReference type="Pfam" id="PF00348">
    <property type="entry name" value="polyprenyl_synt"/>
    <property type="match status" value="1"/>
</dbReference>